<dbReference type="EMBL" id="VWSJ01000040">
    <property type="protein sequence ID" value="MSN97127.1"/>
    <property type="molecule type" value="Genomic_DNA"/>
</dbReference>
<keyword evidence="1" id="KW-1133">Transmembrane helix</keyword>
<dbReference type="RefSeq" id="WP_154571375.1">
    <property type="nucleotide sequence ID" value="NZ_VWSJ01000040.1"/>
</dbReference>
<keyword evidence="3" id="KW-1185">Reference proteome</keyword>
<evidence type="ECO:0000256" key="1">
    <source>
        <dbReference type="SAM" id="Phobius"/>
    </source>
</evidence>
<comment type="caution">
    <text evidence="2">The sequence shown here is derived from an EMBL/GenBank/DDBJ whole genome shotgun (WGS) entry which is preliminary data.</text>
</comment>
<organism evidence="2 3">
    <name type="scientific">Campylobacter portucalensis</name>
    <dbReference type="NCBI Taxonomy" id="2608384"/>
    <lineage>
        <taxon>Bacteria</taxon>
        <taxon>Pseudomonadati</taxon>
        <taxon>Campylobacterota</taxon>
        <taxon>Epsilonproteobacteria</taxon>
        <taxon>Campylobacterales</taxon>
        <taxon>Campylobacteraceae</taxon>
        <taxon>Campylobacter</taxon>
    </lineage>
</organism>
<proteinExistence type="predicted"/>
<dbReference type="AlphaFoldDB" id="A0A6L5WLG5"/>
<reference evidence="2 3" key="2">
    <citation type="submission" date="2020-03" db="EMBL/GenBank/DDBJ databases">
        <title>Campylobacter portucalensis sp. nov., a new species of Campylobacter isolated from the reproductive tract of bulls.</title>
        <authorList>
            <person name="Silva M.F."/>
            <person name="Pereira G."/>
            <person name="Carneiro C."/>
            <person name="Hemphill A."/>
            <person name="Mateus L."/>
            <person name="Lopes-Da-Costa L."/>
            <person name="Silva E."/>
        </authorList>
    </citation>
    <scope>NUCLEOTIDE SEQUENCE [LARGE SCALE GENOMIC DNA]</scope>
    <source>
        <strain evidence="2 3">FMV-PI01</strain>
    </source>
</reference>
<accession>A0A6L5WLG5</accession>
<dbReference type="Proteomes" id="UP000476338">
    <property type="component" value="Unassembled WGS sequence"/>
</dbReference>
<keyword evidence="1" id="KW-0812">Transmembrane</keyword>
<protein>
    <submittedName>
        <fullName evidence="2">Uncharacterized protein</fullName>
    </submittedName>
</protein>
<feature type="transmembrane region" description="Helical" evidence="1">
    <location>
        <begin position="85"/>
        <end position="114"/>
    </location>
</feature>
<reference evidence="2 3" key="1">
    <citation type="submission" date="2019-09" db="EMBL/GenBank/DDBJ databases">
        <authorList>
            <person name="Silva M."/>
            <person name="Pereira G."/>
            <person name="Lopes-Da-Costa L."/>
            <person name="Silva E."/>
        </authorList>
    </citation>
    <scope>NUCLEOTIDE SEQUENCE [LARGE SCALE GENOMIC DNA]</scope>
    <source>
        <strain evidence="2 3">FMV-PI01</strain>
    </source>
</reference>
<sequence length="139" mass="16251">MGFFYKKCEVCGNNISKLQCLILGGFNPTLKCQHCETEYQITKTRLYSFIDSIALEIFTLFSLFCAFIMISYVDKNFLELSGVYFFILIAVFTLLFGFLIDSFLYAMFIVLFVAKFEVKKNDIENKKSKNIFSKFFNKK</sequence>
<gene>
    <name evidence="2" type="ORF">F1B92_08135</name>
</gene>
<evidence type="ECO:0000313" key="3">
    <source>
        <dbReference type="Proteomes" id="UP000476338"/>
    </source>
</evidence>
<feature type="transmembrane region" description="Helical" evidence="1">
    <location>
        <begin position="53"/>
        <end position="73"/>
    </location>
</feature>
<evidence type="ECO:0000313" key="2">
    <source>
        <dbReference type="EMBL" id="MSN97127.1"/>
    </source>
</evidence>
<keyword evidence="1" id="KW-0472">Membrane</keyword>
<name>A0A6L5WLG5_9BACT</name>